<name>A0A5A7ML29_9PROT</name>
<dbReference type="NCBIfam" id="NF003806">
    <property type="entry name" value="PRK05395.1-3"/>
    <property type="match status" value="1"/>
</dbReference>
<keyword evidence="7 8" id="KW-0456">Lyase</keyword>
<dbReference type="InterPro" id="IPR036441">
    <property type="entry name" value="DHquinase_II_sf"/>
</dbReference>
<feature type="binding site" evidence="8">
    <location>
        <position position="83"/>
    </location>
    <ligand>
        <name>substrate</name>
    </ligand>
</feature>
<dbReference type="AlphaFoldDB" id="A0A5A7ML29"/>
<evidence type="ECO:0000256" key="5">
    <source>
        <dbReference type="ARBA" id="ARBA00012060"/>
    </source>
</evidence>
<dbReference type="PANTHER" id="PTHR21272:SF3">
    <property type="entry name" value="CATABOLIC 3-DEHYDROQUINASE"/>
    <property type="match status" value="1"/>
</dbReference>
<comment type="catalytic activity">
    <reaction evidence="1 8">
        <text>3-dehydroquinate = 3-dehydroshikimate + H2O</text>
        <dbReference type="Rhea" id="RHEA:21096"/>
        <dbReference type="ChEBI" id="CHEBI:15377"/>
        <dbReference type="ChEBI" id="CHEBI:16630"/>
        <dbReference type="ChEBI" id="CHEBI:32364"/>
        <dbReference type="EC" id="4.2.1.10"/>
    </reaction>
</comment>
<organism evidence="10 11">
    <name type="scientific">Iodidimonas gelatinilytica</name>
    <dbReference type="NCBI Taxonomy" id="1236966"/>
    <lineage>
        <taxon>Bacteria</taxon>
        <taxon>Pseudomonadati</taxon>
        <taxon>Pseudomonadota</taxon>
        <taxon>Alphaproteobacteria</taxon>
        <taxon>Iodidimonadales</taxon>
        <taxon>Iodidimonadaceae</taxon>
        <taxon>Iodidimonas</taxon>
    </lineage>
</organism>
<dbReference type="PANTHER" id="PTHR21272">
    <property type="entry name" value="CATABOLIC 3-DEHYDROQUINASE"/>
    <property type="match status" value="1"/>
</dbReference>
<evidence type="ECO:0000256" key="7">
    <source>
        <dbReference type="ARBA" id="ARBA00023239"/>
    </source>
</evidence>
<comment type="similarity">
    <text evidence="3 8">Belongs to the type-II 3-dehydroquinase family.</text>
</comment>
<keyword evidence="6 8" id="KW-0057">Aromatic amino acid biosynthesis</keyword>
<dbReference type="Pfam" id="PF01220">
    <property type="entry name" value="DHquinase_II"/>
    <property type="match status" value="1"/>
</dbReference>
<feature type="compositionally biased region" description="Polar residues" evidence="9">
    <location>
        <begin position="1"/>
        <end position="10"/>
    </location>
</feature>
<evidence type="ECO:0000256" key="6">
    <source>
        <dbReference type="ARBA" id="ARBA00023141"/>
    </source>
</evidence>
<evidence type="ECO:0000256" key="9">
    <source>
        <dbReference type="SAM" id="MobiDB-lite"/>
    </source>
</evidence>
<feature type="binding site" evidence="8">
    <location>
        <position position="89"/>
    </location>
    <ligand>
        <name>substrate</name>
    </ligand>
</feature>
<dbReference type="Gene3D" id="3.40.50.9100">
    <property type="entry name" value="Dehydroquinase, class II"/>
    <property type="match status" value="1"/>
</dbReference>
<reference evidence="10 11" key="1">
    <citation type="submission" date="2019-09" db="EMBL/GenBank/DDBJ databases">
        <title>NBRP : Genome information of microbial organism related human and environment.</title>
        <authorList>
            <person name="Hattori M."/>
            <person name="Oshima K."/>
            <person name="Inaba H."/>
            <person name="Suda W."/>
            <person name="Sakamoto M."/>
            <person name="Iino T."/>
            <person name="Kitahara M."/>
            <person name="Oshida Y."/>
            <person name="Iida T."/>
            <person name="Kudo T."/>
            <person name="Itoh T."/>
            <person name="Ohkuma M."/>
        </authorList>
    </citation>
    <scope>NUCLEOTIDE SEQUENCE [LARGE SCALE GENOMIC DNA]</scope>
    <source>
        <strain evidence="10 11">Hi-2</strain>
    </source>
</reference>
<dbReference type="GO" id="GO:0009423">
    <property type="term" value="P:chorismate biosynthetic process"/>
    <property type="evidence" value="ECO:0007669"/>
    <property type="project" value="UniProtKB-UniRule"/>
</dbReference>
<dbReference type="InterPro" id="IPR001874">
    <property type="entry name" value="DHquinase_II"/>
</dbReference>
<dbReference type="HAMAP" id="MF_00169">
    <property type="entry name" value="AroQ"/>
    <property type="match status" value="1"/>
</dbReference>
<evidence type="ECO:0000256" key="1">
    <source>
        <dbReference type="ARBA" id="ARBA00001864"/>
    </source>
</evidence>
<evidence type="ECO:0000256" key="4">
    <source>
        <dbReference type="ARBA" id="ARBA00011193"/>
    </source>
</evidence>
<comment type="function">
    <text evidence="8">Catalyzes a trans-dehydration via an enolate intermediate.</text>
</comment>
<comment type="pathway">
    <text evidence="2 8">Metabolic intermediate biosynthesis; chorismate biosynthesis; chorismate from D-erythrose 4-phosphate and phosphoenolpyruvate: step 3/7.</text>
</comment>
<protein>
    <recommendedName>
        <fullName evidence="5 8">3-dehydroquinate dehydratase</fullName>
        <shortName evidence="8">3-dehydroquinase</shortName>
        <ecNumber evidence="5 8">4.2.1.10</ecNumber>
    </recommendedName>
    <alternativeName>
        <fullName evidence="8">Type II DHQase</fullName>
    </alternativeName>
</protein>
<dbReference type="GO" id="GO:0003855">
    <property type="term" value="F:3-dehydroquinate dehydratase activity"/>
    <property type="evidence" value="ECO:0007669"/>
    <property type="project" value="UniProtKB-UniRule"/>
</dbReference>
<proteinExistence type="inferred from homology"/>
<feature type="binding site" evidence="8">
    <location>
        <begin position="110"/>
        <end position="111"/>
    </location>
    <ligand>
        <name>substrate</name>
    </ligand>
</feature>
<feature type="region of interest" description="Disordered" evidence="9">
    <location>
        <begin position="1"/>
        <end position="29"/>
    </location>
</feature>
<evidence type="ECO:0000313" key="10">
    <source>
        <dbReference type="EMBL" id="GEQ96662.1"/>
    </source>
</evidence>
<sequence length="158" mass="16848">MHTGSGSKLNATYPCSERSQSQSSRVREPDIYGSETLADVEASLVAWGKDNGVSFELRQSNHEGDLIDWLHEARDEADAVILNPGGLTHSSVSLADAVSALEKPVIEVHLSNIFAREAFRAHSTISRVAAGVITGLGTTGYLLAAQALAAQLFKQEEG</sequence>
<keyword evidence="8" id="KW-0028">Amino-acid biosynthesis</keyword>
<comment type="subunit">
    <text evidence="4 8">Homododecamer.</text>
</comment>
<evidence type="ECO:0000313" key="11">
    <source>
        <dbReference type="Proteomes" id="UP000322084"/>
    </source>
</evidence>
<evidence type="ECO:0000256" key="8">
    <source>
        <dbReference type="HAMAP-Rule" id="MF_00169"/>
    </source>
</evidence>
<evidence type="ECO:0000256" key="3">
    <source>
        <dbReference type="ARBA" id="ARBA00011037"/>
    </source>
</evidence>
<dbReference type="UniPathway" id="UPA00053">
    <property type="reaction ID" value="UER00086"/>
</dbReference>
<dbReference type="GO" id="GO:0019631">
    <property type="term" value="P:quinate catabolic process"/>
    <property type="evidence" value="ECO:0007669"/>
    <property type="project" value="TreeGrafter"/>
</dbReference>
<dbReference type="SUPFAM" id="SSF52304">
    <property type="entry name" value="Type II 3-dehydroquinate dehydratase"/>
    <property type="match status" value="1"/>
</dbReference>
<gene>
    <name evidence="8" type="primary">aroQ</name>
    <name evidence="10" type="ORF">JCM17844_02990</name>
</gene>
<feature type="binding site" evidence="8">
    <location>
        <position position="96"/>
    </location>
    <ligand>
        <name>substrate</name>
    </ligand>
</feature>
<dbReference type="CDD" id="cd00466">
    <property type="entry name" value="DHQase_II"/>
    <property type="match status" value="1"/>
</dbReference>
<feature type="site" description="Transition state stabilizer" evidence="8">
    <location>
        <position position="27"/>
    </location>
</feature>
<dbReference type="Proteomes" id="UP000322084">
    <property type="component" value="Unassembled WGS sequence"/>
</dbReference>
<feature type="active site" description="Proton acceptor" evidence="8">
    <location>
        <position position="32"/>
    </location>
</feature>
<evidence type="ECO:0000256" key="2">
    <source>
        <dbReference type="ARBA" id="ARBA00004902"/>
    </source>
</evidence>
<feature type="active site" description="Proton donor" evidence="8">
    <location>
        <position position="109"/>
    </location>
</feature>
<accession>A0A5A7ML29</accession>
<dbReference type="EMBL" id="BKCL01000001">
    <property type="protein sequence ID" value="GEQ96662.1"/>
    <property type="molecule type" value="Genomic_DNA"/>
</dbReference>
<feature type="binding site" evidence="8">
    <location>
        <position position="120"/>
    </location>
    <ligand>
        <name>substrate</name>
    </ligand>
</feature>
<comment type="caution">
    <text evidence="10">The sequence shown here is derived from an EMBL/GenBank/DDBJ whole genome shotgun (WGS) entry which is preliminary data.</text>
</comment>
<dbReference type="NCBIfam" id="NF003805">
    <property type="entry name" value="PRK05395.1-2"/>
    <property type="match status" value="1"/>
</dbReference>
<dbReference type="EC" id="4.2.1.10" evidence="5 8"/>
<dbReference type="GO" id="GO:0009073">
    <property type="term" value="P:aromatic amino acid family biosynthetic process"/>
    <property type="evidence" value="ECO:0007669"/>
    <property type="project" value="UniProtKB-KW"/>
</dbReference>
<dbReference type="NCBIfam" id="NF003807">
    <property type="entry name" value="PRK05395.1-4"/>
    <property type="match status" value="1"/>
</dbReference>
<dbReference type="GO" id="GO:0008652">
    <property type="term" value="P:amino acid biosynthetic process"/>
    <property type="evidence" value="ECO:0007669"/>
    <property type="project" value="UniProtKB-KW"/>
</dbReference>